<organism evidence="1">
    <name type="scientific">Rhizophora mucronata</name>
    <name type="common">Asiatic mangrove</name>
    <dbReference type="NCBI Taxonomy" id="61149"/>
    <lineage>
        <taxon>Eukaryota</taxon>
        <taxon>Viridiplantae</taxon>
        <taxon>Streptophyta</taxon>
        <taxon>Embryophyta</taxon>
        <taxon>Tracheophyta</taxon>
        <taxon>Spermatophyta</taxon>
        <taxon>Magnoliopsida</taxon>
        <taxon>eudicotyledons</taxon>
        <taxon>Gunneridae</taxon>
        <taxon>Pentapetalae</taxon>
        <taxon>rosids</taxon>
        <taxon>fabids</taxon>
        <taxon>Malpighiales</taxon>
        <taxon>Rhizophoraceae</taxon>
        <taxon>Rhizophora</taxon>
    </lineage>
</organism>
<reference evidence="1" key="1">
    <citation type="submission" date="2018-02" db="EMBL/GenBank/DDBJ databases">
        <title>Rhizophora mucronata_Transcriptome.</title>
        <authorList>
            <person name="Meera S.P."/>
            <person name="Sreeshan A."/>
            <person name="Augustine A."/>
        </authorList>
    </citation>
    <scope>NUCLEOTIDE SEQUENCE</scope>
    <source>
        <tissue evidence="1">Leaf</tissue>
    </source>
</reference>
<sequence>MLPLFNPFEAVTDFFFTNAPRLLLSFVWACLSS</sequence>
<accession>A0A2P2MAM8</accession>
<protein>
    <submittedName>
        <fullName evidence="1">Uncharacterized protein</fullName>
    </submittedName>
</protein>
<dbReference type="AlphaFoldDB" id="A0A2P2MAM8"/>
<evidence type="ECO:0000313" key="1">
    <source>
        <dbReference type="EMBL" id="MBX27292.1"/>
    </source>
</evidence>
<dbReference type="EMBL" id="GGEC01046808">
    <property type="protein sequence ID" value="MBX27292.1"/>
    <property type="molecule type" value="Transcribed_RNA"/>
</dbReference>
<name>A0A2P2MAM8_RHIMU</name>
<proteinExistence type="predicted"/>